<evidence type="ECO:0000313" key="5">
    <source>
        <dbReference type="Proteomes" id="UP000199103"/>
    </source>
</evidence>
<dbReference type="PANTHER" id="PTHR37836:SF3">
    <property type="entry name" value="ENDOGLUCANASE"/>
    <property type="match status" value="1"/>
</dbReference>
<protein>
    <submittedName>
        <fullName evidence="4">Putative collagen-binding domain of a collagenase</fullName>
    </submittedName>
</protein>
<dbReference type="PROSITE" id="PS51318">
    <property type="entry name" value="TAT"/>
    <property type="match status" value="1"/>
</dbReference>
<dbReference type="Pfam" id="PF12904">
    <property type="entry name" value="Collagen_bind_2"/>
    <property type="match status" value="1"/>
</dbReference>
<dbReference type="OrthoDB" id="8108447at2"/>
<evidence type="ECO:0000313" key="4">
    <source>
        <dbReference type="EMBL" id="SDS81646.1"/>
    </source>
</evidence>
<dbReference type="InterPro" id="IPR024749">
    <property type="entry name" value="Collagen-bd_put"/>
</dbReference>
<dbReference type="InterPro" id="IPR025277">
    <property type="entry name" value="Apiosidase-like_cat_dom"/>
</dbReference>
<dbReference type="InterPro" id="IPR006311">
    <property type="entry name" value="TAT_signal"/>
</dbReference>
<evidence type="ECO:0000256" key="1">
    <source>
        <dbReference type="SAM" id="MobiDB-lite"/>
    </source>
</evidence>
<dbReference type="EMBL" id="LT629772">
    <property type="protein sequence ID" value="SDS81646.1"/>
    <property type="molecule type" value="Genomic_DNA"/>
</dbReference>
<evidence type="ECO:0000259" key="3">
    <source>
        <dbReference type="Pfam" id="PF13204"/>
    </source>
</evidence>
<name>A0A1H1VB42_9ACTN</name>
<keyword evidence="5" id="KW-1185">Reference proteome</keyword>
<dbReference type="InterPro" id="IPR017853">
    <property type="entry name" value="GH"/>
</dbReference>
<feature type="domain" description="Putative collagen-binding" evidence="2">
    <location>
        <begin position="401"/>
        <end position="492"/>
    </location>
</feature>
<feature type="domain" description="Apiosidase-like catalytic" evidence="3">
    <location>
        <begin position="64"/>
        <end position="398"/>
    </location>
</feature>
<dbReference type="PANTHER" id="PTHR37836">
    <property type="entry name" value="LMO1036 PROTEIN"/>
    <property type="match status" value="1"/>
</dbReference>
<sequence>MSDESSSTSPAPGTGISRRRVLAASVVTGVGAATASTTSAAADTGGDAAANLPGPWQNGKLQVSENSRYLQHQNGTPFFWTADTAWLLHKLNRQELPRYFGNRQDKQFNVVLLQVIPASPDFVNYYGDKAFIGGNVRKPNPPYWKHVTAMLDEAARHGIYLGMDAVWRQFVKGGYLTAEDATWYGQWLAARYKSYPNIVWLNGGDAMGTEKTEVWQNLATAIRAEDPDHLMTFHPNGRFSSSTWFNNESWLDFNMFQSGHGNYDQIYSRLGPSNVGVDLATNWKAEDNWMYVQADYGYYPAKPTLDGEPSYEHIHQGIYDFNLPFWNDADVRRYAYWSVFGGSCGHTYGNGGVMPMHVETDPPVNGYDVAELWYETMDDPGAGQLRHLQDLMLSRPYFKRIPDPTVIDGNPGHQHDRVLTTRGEDYLFAYIHTGRAFSLKLGHISGDQVTAWWYDPRTGKASSIGKITNIGTHTFDPPGKIKDGNDWVLVLDDSSKGFGKPGESAYKN</sequence>
<dbReference type="Proteomes" id="UP000199103">
    <property type="component" value="Chromosome I"/>
</dbReference>
<proteinExistence type="predicted"/>
<accession>A0A1H1VB42</accession>
<dbReference type="Pfam" id="PF13204">
    <property type="entry name" value="Apiosidase"/>
    <property type="match status" value="1"/>
</dbReference>
<gene>
    <name evidence="4" type="ORF">SAMN04489812_3127</name>
</gene>
<dbReference type="STRING" id="630515.SAMN04489812_3127"/>
<dbReference type="AlphaFoldDB" id="A0A1H1VB42"/>
<organism evidence="4 5">
    <name type="scientific">Microlunatus soli</name>
    <dbReference type="NCBI Taxonomy" id="630515"/>
    <lineage>
        <taxon>Bacteria</taxon>
        <taxon>Bacillati</taxon>
        <taxon>Actinomycetota</taxon>
        <taxon>Actinomycetes</taxon>
        <taxon>Propionibacteriales</taxon>
        <taxon>Propionibacteriaceae</taxon>
        <taxon>Microlunatus</taxon>
    </lineage>
</organism>
<dbReference type="Gene3D" id="3.20.20.80">
    <property type="entry name" value="Glycosidases"/>
    <property type="match status" value="1"/>
</dbReference>
<feature type="region of interest" description="Disordered" evidence="1">
    <location>
        <begin position="35"/>
        <end position="57"/>
    </location>
</feature>
<dbReference type="SUPFAM" id="SSF51445">
    <property type="entry name" value="(Trans)glycosidases"/>
    <property type="match status" value="1"/>
</dbReference>
<evidence type="ECO:0000259" key="2">
    <source>
        <dbReference type="Pfam" id="PF12904"/>
    </source>
</evidence>
<dbReference type="RefSeq" id="WP_091526248.1">
    <property type="nucleotide sequence ID" value="NZ_LT629772.1"/>
</dbReference>
<feature type="compositionally biased region" description="Low complexity" evidence="1">
    <location>
        <begin position="35"/>
        <end position="50"/>
    </location>
</feature>
<reference evidence="4 5" key="1">
    <citation type="submission" date="2016-10" db="EMBL/GenBank/DDBJ databases">
        <authorList>
            <person name="de Groot N.N."/>
        </authorList>
    </citation>
    <scope>NUCLEOTIDE SEQUENCE [LARGE SCALE GENOMIC DNA]</scope>
    <source>
        <strain evidence="4 5">DSM 21800</strain>
    </source>
</reference>